<organism evidence="2 3">
    <name type="scientific">Falsiroseomonas stagni DSM 19981</name>
    <dbReference type="NCBI Taxonomy" id="1123062"/>
    <lineage>
        <taxon>Bacteria</taxon>
        <taxon>Pseudomonadati</taxon>
        <taxon>Pseudomonadota</taxon>
        <taxon>Alphaproteobacteria</taxon>
        <taxon>Acetobacterales</taxon>
        <taxon>Roseomonadaceae</taxon>
        <taxon>Falsiroseomonas</taxon>
    </lineage>
</organism>
<evidence type="ECO:0000313" key="2">
    <source>
        <dbReference type="EMBL" id="SFK21414.1"/>
    </source>
</evidence>
<dbReference type="RefSeq" id="WP_092955070.1">
    <property type="nucleotide sequence ID" value="NZ_FOSQ01000001.1"/>
</dbReference>
<reference evidence="2 3" key="1">
    <citation type="submission" date="2016-10" db="EMBL/GenBank/DDBJ databases">
        <authorList>
            <person name="de Groot N.N."/>
        </authorList>
    </citation>
    <scope>NUCLEOTIDE SEQUENCE [LARGE SCALE GENOMIC DNA]</scope>
    <source>
        <strain evidence="2 3">DSM 19981</strain>
    </source>
</reference>
<dbReference type="EMBL" id="FOSQ01000001">
    <property type="protein sequence ID" value="SFK21414.1"/>
    <property type="molecule type" value="Genomic_DNA"/>
</dbReference>
<keyword evidence="3" id="KW-1185">Reference proteome</keyword>
<sequence length="245" mass="27582">MPEDLLETALKPDTAAGRTTRPAEIPEKFWDEAAGALRVDALLKSYLELERRMSQRQGPPGDDAPEEERLRWRRLLGIPDSPDGYEITPLNEVVSPDPVVNAKLHEAGFTPRQVQLVYDLAAERLLPLIAEAAADFEAARQVEKLQAHFGGEERFRRIAAQLSSWGRANLPEAVFTALSSTAEGVVALHRMMEGKEPALARDAQAESTPDEGELRRMMRDPRYWRTREPDFVKRVTDGFRRLVGE</sequence>
<dbReference type="OrthoDB" id="7347988at2"/>
<evidence type="ECO:0000256" key="1">
    <source>
        <dbReference type="SAM" id="MobiDB-lite"/>
    </source>
</evidence>
<name>A0A1I3XPC6_9PROT</name>
<dbReference type="AlphaFoldDB" id="A0A1I3XPC6"/>
<dbReference type="Pfam" id="PF05396">
    <property type="entry name" value="Phage_T7_Capsid"/>
    <property type="match status" value="1"/>
</dbReference>
<evidence type="ECO:0000313" key="3">
    <source>
        <dbReference type="Proteomes" id="UP000199473"/>
    </source>
</evidence>
<protein>
    <submittedName>
        <fullName evidence="2">Uncharacterized protein</fullName>
    </submittedName>
</protein>
<feature type="region of interest" description="Disordered" evidence="1">
    <location>
        <begin position="1"/>
        <end position="24"/>
    </location>
</feature>
<gene>
    <name evidence="2" type="ORF">SAMN02745775_101524</name>
</gene>
<dbReference type="Proteomes" id="UP000199473">
    <property type="component" value="Unassembled WGS sequence"/>
</dbReference>
<dbReference type="STRING" id="1123062.SAMN02745775_101524"/>
<dbReference type="InterPro" id="IPR008768">
    <property type="entry name" value="Gp9-like"/>
</dbReference>
<proteinExistence type="predicted"/>
<accession>A0A1I3XPC6</accession>